<dbReference type="Pfam" id="PF05065">
    <property type="entry name" value="Phage_capsid"/>
    <property type="match status" value="1"/>
</dbReference>
<dbReference type="AlphaFoldDB" id="A0AAJ4VCW5"/>
<organism evidence="3 4">
    <name type="scientific">Sphingomonas koreensis</name>
    <dbReference type="NCBI Taxonomy" id="93064"/>
    <lineage>
        <taxon>Bacteria</taxon>
        <taxon>Pseudomonadati</taxon>
        <taxon>Pseudomonadota</taxon>
        <taxon>Alphaproteobacteria</taxon>
        <taxon>Sphingomonadales</taxon>
        <taxon>Sphingomonadaceae</taxon>
        <taxon>Sphingomonas</taxon>
    </lineage>
</organism>
<feature type="domain" description="Phage capsid-like C-terminal" evidence="2">
    <location>
        <begin position="65"/>
        <end position="338"/>
    </location>
</feature>
<reference evidence="3 4" key="1">
    <citation type="submission" date="2018-07" db="EMBL/GenBank/DDBJ databases">
        <title>Genomic and Epidemiologic Investigation of an Indolent Hospital Outbreak.</title>
        <authorList>
            <person name="Johnson R.C."/>
            <person name="Deming C."/>
            <person name="Conlan S."/>
            <person name="Zellmer C.J."/>
            <person name="Michelin A.V."/>
            <person name="Lee-Lin S."/>
            <person name="Thomas P.J."/>
            <person name="Park M."/>
            <person name="Weingarten R.A."/>
            <person name="Less J."/>
            <person name="Dekker J.P."/>
            <person name="Frank K.M."/>
            <person name="Musser K.A."/>
            <person name="Mcquiston J.R."/>
            <person name="Henderson D.K."/>
            <person name="Lau A.F."/>
            <person name="Palmore T.N."/>
            <person name="Segre J.A."/>
        </authorList>
    </citation>
    <scope>NUCLEOTIDE SEQUENCE [LARGE SCALE GENOMIC DNA]</scope>
    <source>
        <strain evidence="3 4">SK-NIH.Env10_0317</strain>
    </source>
</reference>
<gene>
    <name evidence="3" type="ORF">CA257_01535</name>
</gene>
<dbReference type="InterPro" id="IPR054612">
    <property type="entry name" value="Phage_capsid-like_C"/>
</dbReference>
<evidence type="ECO:0000259" key="2">
    <source>
        <dbReference type="Pfam" id="PF05065"/>
    </source>
</evidence>
<comment type="subcellular location">
    <subcellularLocation>
        <location evidence="1">Virion</location>
    </subcellularLocation>
</comment>
<dbReference type="SUPFAM" id="SSF56563">
    <property type="entry name" value="Major capsid protein gp5"/>
    <property type="match status" value="1"/>
</dbReference>
<evidence type="ECO:0000313" key="4">
    <source>
        <dbReference type="Proteomes" id="UP000286681"/>
    </source>
</evidence>
<name>A0AAJ4VCW5_9SPHN</name>
<evidence type="ECO:0000313" key="3">
    <source>
        <dbReference type="EMBL" id="RSV08177.1"/>
    </source>
</evidence>
<comment type="caution">
    <text evidence="3">The sequence shown here is derived from an EMBL/GenBank/DDBJ whole genome shotgun (WGS) entry which is preliminary data.</text>
</comment>
<protein>
    <submittedName>
        <fullName evidence="3">Phage major capsid protein</fullName>
    </submittedName>
</protein>
<sequence>METKADVLEQSFEAMEMAGVPMARPVLEGARPHAGSGGAAFEGFLRSGAGALELKAMSGASDGAGGYAIPREIDALVDSTLASISPIRAIANVVTVGSAGYRKLVASGGTPSGWAAETGARAETDTATFNEIAPPMGDLYANPAASQTMLDDGAFDVEAWLADEIAREFARAEGAAFVSGNGTNKPKGFLAYATAATGDGARAFGTLQHVASGASGAFAANPEEKLIDLVQALRPPYRQGAVFVMNSSTLARIRKFKTSDGAFLWQPGIASGQPATLLGYPVVEAEDMPDLAANSLSIAFGNFKAGYLIAERGETQILRDPYSNKPFVHFYATILADALIQPCVEAAGVSVPPADPAPGQCWIVGGSPSGAWSGKAGALALWTSGGWRFAAPREGMSAWIADERMTVRYSGGGWQIGRLTGTRFEIEGEQVLGPREPAIADPDGGGVIDIEARLAIEAILATLRTHGLIDPG</sequence>
<evidence type="ECO:0000256" key="1">
    <source>
        <dbReference type="ARBA" id="ARBA00004328"/>
    </source>
</evidence>
<dbReference type="Gene3D" id="3.30.2320.10">
    <property type="entry name" value="hypothetical protein PF0899 domain"/>
    <property type="match status" value="1"/>
</dbReference>
<accession>A0AAJ4VCW5</accession>
<proteinExistence type="predicted"/>
<dbReference type="InterPro" id="IPR024455">
    <property type="entry name" value="Phage_capsid"/>
</dbReference>
<dbReference type="EMBL" id="QQWO01000001">
    <property type="protein sequence ID" value="RSV08177.1"/>
    <property type="molecule type" value="Genomic_DNA"/>
</dbReference>
<dbReference type="NCBIfam" id="TIGR01554">
    <property type="entry name" value="major_cap_HK97"/>
    <property type="match status" value="1"/>
</dbReference>
<dbReference type="Proteomes" id="UP000286681">
    <property type="component" value="Unassembled WGS sequence"/>
</dbReference>
<dbReference type="Gene3D" id="3.30.2400.10">
    <property type="entry name" value="Major capsid protein gp5"/>
    <property type="match status" value="1"/>
</dbReference>